<comment type="caution">
    <text evidence="1">The sequence shown here is derived from an EMBL/GenBank/DDBJ whole genome shotgun (WGS) entry which is preliminary data.</text>
</comment>
<evidence type="ECO:0000313" key="2">
    <source>
        <dbReference type="Proteomes" id="UP000196331"/>
    </source>
</evidence>
<dbReference type="AlphaFoldDB" id="A0A1R4HQR2"/>
<name>A0A1R4HQR2_9GAMM</name>
<organism evidence="1 2">
    <name type="scientific">Halomonas citrativorans</name>
    <dbReference type="NCBI Taxonomy" id="2742612"/>
    <lineage>
        <taxon>Bacteria</taxon>
        <taxon>Pseudomonadati</taxon>
        <taxon>Pseudomonadota</taxon>
        <taxon>Gammaproteobacteria</taxon>
        <taxon>Oceanospirillales</taxon>
        <taxon>Halomonadaceae</taxon>
        <taxon>Halomonas</taxon>
    </lineage>
</organism>
<protein>
    <submittedName>
        <fullName evidence="1">Uncharacterized protein</fullName>
    </submittedName>
</protein>
<sequence>MFMSMDNPHGSFVINNKPEIIEAIDDFKSGRLGSISG</sequence>
<dbReference type="Proteomes" id="UP000196331">
    <property type="component" value="Unassembled WGS sequence"/>
</dbReference>
<evidence type="ECO:0000313" key="1">
    <source>
        <dbReference type="EMBL" id="SJN09543.1"/>
    </source>
</evidence>
<gene>
    <name evidence="1" type="ORF">CZ787_01700</name>
</gene>
<reference evidence="1 2" key="1">
    <citation type="submission" date="2017-02" db="EMBL/GenBank/DDBJ databases">
        <authorList>
            <person name="Dridi B."/>
        </authorList>
    </citation>
    <scope>NUCLEOTIDE SEQUENCE [LARGE SCALE GENOMIC DNA]</scope>
    <source>
        <strain evidence="1 2">JB380</strain>
    </source>
</reference>
<proteinExistence type="predicted"/>
<accession>A0A1R4HQR2</accession>
<dbReference type="EMBL" id="FUKM01000005">
    <property type="protein sequence ID" value="SJN09543.1"/>
    <property type="molecule type" value="Genomic_DNA"/>
</dbReference>